<sequence>MGVYLVATGDYFVVTHLPTGDLLPTGDVPGWFSCCNLFSAPFQLPSKSLSNIGCCPQYTYLVQTLCKTLHLNLPVVCQGSNRDVPSYS</sequence>
<reference evidence="1" key="1">
    <citation type="submission" date="2021-10" db="EMBL/GenBank/DDBJ databases">
        <title>Tropical sea cucumber genome reveals ecological adaptation and Cuvierian tubules defense mechanism.</title>
        <authorList>
            <person name="Chen T."/>
        </authorList>
    </citation>
    <scope>NUCLEOTIDE SEQUENCE</scope>
    <source>
        <strain evidence="1">Nanhai2018</strain>
        <tissue evidence="1">Muscle</tissue>
    </source>
</reference>
<evidence type="ECO:0000313" key="1">
    <source>
        <dbReference type="EMBL" id="KAJ8044949.1"/>
    </source>
</evidence>
<accession>A0A9Q1CHY9</accession>
<proteinExistence type="predicted"/>
<evidence type="ECO:0000313" key="2">
    <source>
        <dbReference type="Proteomes" id="UP001152320"/>
    </source>
</evidence>
<dbReference type="Proteomes" id="UP001152320">
    <property type="component" value="Chromosome 3"/>
</dbReference>
<protein>
    <submittedName>
        <fullName evidence="1">Uncharacterized protein</fullName>
    </submittedName>
</protein>
<name>A0A9Q1CHY9_HOLLE</name>
<organism evidence="1 2">
    <name type="scientific">Holothuria leucospilota</name>
    <name type="common">Black long sea cucumber</name>
    <name type="synonym">Mertensiothuria leucospilota</name>
    <dbReference type="NCBI Taxonomy" id="206669"/>
    <lineage>
        <taxon>Eukaryota</taxon>
        <taxon>Metazoa</taxon>
        <taxon>Echinodermata</taxon>
        <taxon>Eleutherozoa</taxon>
        <taxon>Echinozoa</taxon>
        <taxon>Holothuroidea</taxon>
        <taxon>Aspidochirotacea</taxon>
        <taxon>Aspidochirotida</taxon>
        <taxon>Holothuriidae</taxon>
        <taxon>Holothuria</taxon>
    </lineage>
</organism>
<dbReference type="EMBL" id="JAIZAY010000003">
    <property type="protein sequence ID" value="KAJ8044949.1"/>
    <property type="molecule type" value="Genomic_DNA"/>
</dbReference>
<dbReference type="AlphaFoldDB" id="A0A9Q1CHY9"/>
<keyword evidence="2" id="KW-1185">Reference proteome</keyword>
<gene>
    <name evidence="1" type="ORF">HOLleu_07854</name>
</gene>
<comment type="caution">
    <text evidence="1">The sequence shown here is derived from an EMBL/GenBank/DDBJ whole genome shotgun (WGS) entry which is preliminary data.</text>
</comment>